<comment type="caution">
    <text evidence="1">The sequence shown here is derived from an EMBL/GenBank/DDBJ whole genome shotgun (WGS) entry which is preliminary data.</text>
</comment>
<dbReference type="Proteomes" id="UP000290287">
    <property type="component" value="Unassembled WGS sequence"/>
</dbReference>
<gene>
    <name evidence="1" type="ORF">CS022_06710</name>
</gene>
<proteinExistence type="predicted"/>
<organism evidence="1 2">
    <name type="scientific">Veronia nyctiphanis</name>
    <dbReference type="NCBI Taxonomy" id="1278244"/>
    <lineage>
        <taxon>Bacteria</taxon>
        <taxon>Pseudomonadati</taxon>
        <taxon>Pseudomonadota</taxon>
        <taxon>Gammaproteobacteria</taxon>
        <taxon>Vibrionales</taxon>
        <taxon>Vibrionaceae</taxon>
        <taxon>Veronia</taxon>
    </lineage>
</organism>
<keyword evidence="2" id="KW-1185">Reference proteome</keyword>
<protein>
    <recommendedName>
        <fullName evidence="3">HMA domain-containing protein</fullName>
    </recommendedName>
</protein>
<sequence length="98" mass="11244">MRQAYIVFLSVLIVTPASSSEKVDENHLADKQNLFYVKFDDGCLSDVVKELKERRIDLTDIHHNDNVIVAKATAKKMAMMSDNPCIEYVEKVPNRELF</sequence>
<dbReference type="AlphaFoldDB" id="A0A4Q0YTC6"/>
<reference evidence="1 2" key="1">
    <citation type="submission" date="2017-10" db="EMBL/GenBank/DDBJ databases">
        <title>Nyctiphanis sp. nov., isolated from the stomach of the euphausiid Nyctiphanes simplex (Hansen, 1911) in the Gulf of California.</title>
        <authorList>
            <person name="Gomez-Gil B."/>
            <person name="Aguilar-Mendez M."/>
            <person name="Lopez-Cortes A."/>
            <person name="Gomez-Gutierrez J."/>
            <person name="Roque A."/>
            <person name="Lang E."/>
            <person name="Gonzalez-Castillo A."/>
        </authorList>
    </citation>
    <scope>NUCLEOTIDE SEQUENCE [LARGE SCALE GENOMIC DNA]</scope>
    <source>
        <strain evidence="1 2">CAIM 600</strain>
    </source>
</reference>
<accession>A0A4Q0YTC6</accession>
<name>A0A4Q0YTC6_9GAMM</name>
<evidence type="ECO:0000313" key="2">
    <source>
        <dbReference type="Proteomes" id="UP000290287"/>
    </source>
</evidence>
<evidence type="ECO:0008006" key="3">
    <source>
        <dbReference type="Google" id="ProtNLM"/>
    </source>
</evidence>
<dbReference type="EMBL" id="PEIB01000005">
    <property type="protein sequence ID" value="RXJ73963.1"/>
    <property type="molecule type" value="Genomic_DNA"/>
</dbReference>
<evidence type="ECO:0000313" key="1">
    <source>
        <dbReference type="EMBL" id="RXJ73963.1"/>
    </source>
</evidence>